<dbReference type="InterPro" id="IPR011051">
    <property type="entry name" value="RmlC_Cupin_sf"/>
</dbReference>
<reference evidence="4" key="1">
    <citation type="journal article" date="2019" name="Int. J. Syst. Evol. Microbiol.">
        <title>The Global Catalogue of Microorganisms (GCM) 10K type strain sequencing project: providing services to taxonomists for standard genome sequencing and annotation.</title>
        <authorList>
            <consortium name="The Broad Institute Genomics Platform"/>
            <consortium name="The Broad Institute Genome Sequencing Center for Infectious Disease"/>
            <person name="Wu L."/>
            <person name="Ma J."/>
        </authorList>
    </citation>
    <scope>NUCLEOTIDE SEQUENCE [LARGE SCALE GENOMIC DNA]</scope>
    <source>
        <strain evidence="4">CCUG 57508</strain>
    </source>
</reference>
<keyword evidence="1" id="KW-0238">DNA-binding</keyword>
<dbReference type="SMART" id="SM00530">
    <property type="entry name" value="HTH_XRE"/>
    <property type="match status" value="1"/>
</dbReference>
<dbReference type="InterPro" id="IPR014710">
    <property type="entry name" value="RmlC-like_jellyroll"/>
</dbReference>
<accession>A0ABW3MYW7</accession>
<feature type="domain" description="HTH cro/C1-type" evidence="2">
    <location>
        <begin position="33"/>
        <end position="87"/>
    </location>
</feature>
<dbReference type="Proteomes" id="UP001597046">
    <property type="component" value="Unassembled WGS sequence"/>
</dbReference>
<dbReference type="PANTHER" id="PTHR46797">
    <property type="entry name" value="HTH-TYPE TRANSCRIPTIONAL REGULATOR"/>
    <property type="match status" value="1"/>
</dbReference>
<dbReference type="Gene3D" id="1.10.260.40">
    <property type="entry name" value="lambda repressor-like DNA-binding domains"/>
    <property type="match status" value="1"/>
</dbReference>
<proteinExistence type="predicted"/>
<dbReference type="Pfam" id="PF07883">
    <property type="entry name" value="Cupin_2"/>
    <property type="match status" value="1"/>
</dbReference>
<dbReference type="CDD" id="cd00093">
    <property type="entry name" value="HTH_XRE"/>
    <property type="match status" value="1"/>
</dbReference>
<keyword evidence="4" id="KW-1185">Reference proteome</keyword>
<dbReference type="Gene3D" id="2.60.120.10">
    <property type="entry name" value="Jelly Rolls"/>
    <property type="match status" value="1"/>
</dbReference>
<evidence type="ECO:0000313" key="4">
    <source>
        <dbReference type="Proteomes" id="UP001597046"/>
    </source>
</evidence>
<dbReference type="SUPFAM" id="SSF51182">
    <property type="entry name" value="RmlC-like cupins"/>
    <property type="match status" value="1"/>
</dbReference>
<gene>
    <name evidence="3" type="ORF">ACFQ2V_16410</name>
</gene>
<evidence type="ECO:0000256" key="1">
    <source>
        <dbReference type="ARBA" id="ARBA00023125"/>
    </source>
</evidence>
<dbReference type="Pfam" id="PF01381">
    <property type="entry name" value="HTH_3"/>
    <property type="match status" value="1"/>
</dbReference>
<evidence type="ECO:0000313" key="3">
    <source>
        <dbReference type="EMBL" id="MFD1055898.1"/>
    </source>
</evidence>
<dbReference type="InterPro" id="IPR010982">
    <property type="entry name" value="Lambda_DNA-bd_dom_sf"/>
</dbReference>
<dbReference type="CDD" id="cd02209">
    <property type="entry name" value="cupin_XRE_C"/>
    <property type="match status" value="1"/>
</dbReference>
<protein>
    <submittedName>
        <fullName evidence="3">Helix-turn-helix domain-containing protein</fullName>
    </submittedName>
</protein>
<dbReference type="InterPro" id="IPR013096">
    <property type="entry name" value="Cupin_2"/>
</dbReference>
<dbReference type="RefSeq" id="WP_386053929.1">
    <property type="nucleotide sequence ID" value="NZ_JBHTKH010000012.1"/>
</dbReference>
<name>A0ABW3MYW7_9MICO</name>
<dbReference type="InterPro" id="IPR050807">
    <property type="entry name" value="TransReg_Diox_bact_type"/>
</dbReference>
<dbReference type="EMBL" id="JBHTKH010000012">
    <property type="protein sequence ID" value="MFD1055898.1"/>
    <property type="molecule type" value="Genomic_DNA"/>
</dbReference>
<dbReference type="InterPro" id="IPR001387">
    <property type="entry name" value="Cro/C1-type_HTH"/>
</dbReference>
<dbReference type="PANTHER" id="PTHR46797:SF1">
    <property type="entry name" value="METHYLPHOSPHONATE SYNTHASE"/>
    <property type="match status" value="1"/>
</dbReference>
<evidence type="ECO:0000259" key="2">
    <source>
        <dbReference type="PROSITE" id="PS50943"/>
    </source>
</evidence>
<comment type="caution">
    <text evidence="3">The sequence shown here is derived from an EMBL/GenBank/DDBJ whole genome shotgun (WGS) entry which is preliminary data.</text>
</comment>
<dbReference type="PROSITE" id="PS50943">
    <property type="entry name" value="HTH_CROC1"/>
    <property type="match status" value="1"/>
</dbReference>
<dbReference type="SUPFAM" id="SSF47413">
    <property type="entry name" value="lambda repressor-like DNA-binding domains"/>
    <property type="match status" value="1"/>
</dbReference>
<sequence>MDLKPDQAELNGAAGEATQQQAKRAITAAGALVLQLRRDAGYSIATLAAMADMSPGLLSQIERGRGNPSLTTLIKLSQALRVPVGRFFGGGDEAGAVVRRDQRMRLQVAEDNLVYEMLTPHMHGQLGMVRAQIAAGWDNEDAPFVHAGEECVIVTAGRLLVTVNGTGYHLAEGDSLTYDSSLPHWYRNPETTDAVLIGAMTPPSF</sequence>
<organism evidence="3 4">
    <name type="scientific">Terrabacter terrigena</name>
    <dbReference type="NCBI Taxonomy" id="574718"/>
    <lineage>
        <taxon>Bacteria</taxon>
        <taxon>Bacillati</taxon>
        <taxon>Actinomycetota</taxon>
        <taxon>Actinomycetes</taxon>
        <taxon>Micrococcales</taxon>
        <taxon>Intrasporangiaceae</taxon>
        <taxon>Terrabacter</taxon>
    </lineage>
</organism>